<dbReference type="Proteomes" id="UP000029558">
    <property type="component" value="Chromosome"/>
</dbReference>
<name>A0A1L6TB55_PISSA</name>
<organism evidence="1 2">
    <name type="scientific">Piscirickettsia salmonis</name>
    <dbReference type="NCBI Taxonomy" id="1238"/>
    <lineage>
        <taxon>Bacteria</taxon>
        <taxon>Pseudomonadati</taxon>
        <taxon>Pseudomonadota</taxon>
        <taxon>Gammaproteobacteria</taxon>
        <taxon>Thiotrichales</taxon>
        <taxon>Piscirickettsiaceae</taxon>
        <taxon>Piscirickettsia</taxon>
    </lineage>
</organism>
<dbReference type="GO" id="GO:0008168">
    <property type="term" value="F:methyltransferase activity"/>
    <property type="evidence" value="ECO:0007669"/>
    <property type="project" value="UniProtKB-KW"/>
</dbReference>
<dbReference type="EMBL" id="CP012508">
    <property type="protein sequence ID" value="ALB22543.1"/>
    <property type="molecule type" value="Genomic_DNA"/>
</dbReference>
<dbReference type="RefSeq" id="WP_017376455.1">
    <property type="nucleotide sequence ID" value="NZ_CP012508.1"/>
</dbReference>
<keyword evidence="1" id="KW-0808">Transferase</keyword>
<proteinExistence type="predicted"/>
<dbReference type="GO" id="GO:0032259">
    <property type="term" value="P:methylation"/>
    <property type="evidence" value="ECO:0007669"/>
    <property type="project" value="UniProtKB-KW"/>
</dbReference>
<dbReference type="AlphaFoldDB" id="A0A1L6TB55"/>
<protein>
    <submittedName>
        <fullName evidence="1">S-adenosyl-L-methionine-dependent methyltransferase</fullName>
    </submittedName>
</protein>
<dbReference type="OrthoDB" id="5615819at2"/>
<evidence type="ECO:0000313" key="1">
    <source>
        <dbReference type="EMBL" id="ALB22543.1"/>
    </source>
</evidence>
<evidence type="ECO:0000313" key="2">
    <source>
        <dbReference type="Proteomes" id="UP000029558"/>
    </source>
</evidence>
<reference evidence="1 2" key="1">
    <citation type="journal article" date="2014" name="Genome Announc.">
        <title>Comparative Genome Analysis of Two Isolates of the Fish Pathogen Piscirickettsia salmonis from Different Hosts Reveals Major Differences in Virulence-Associated Secretion Systems.</title>
        <authorList>
            <person name="Bohle H."/>
            <person name="Henriquez P."/>
            <person name="Grothusen H."/>
            <person name="Navas E."/>
            <person name="Sandoval A."/>
            <person name="Bustamante F."/>
            <person name="Bustos P."/>
            <person name="Mancilla M."/>
        </authorList>
    </citation>
    <scope>NUCLEOTIDE SEQUENCE [LARGE SCALE GENOMIC DNA]</scope>
    <source>
        <strain evidence="2">B1-32597</strain>
    </source>
</reference>
<keyword evidence="1" id="KW-0489">Methyltransferase</keyword>
<gene>
    <name evidence="1" type="ORF">KU39_1361</name>
</gene>
<accession>A0A1L6TB55</accession>
<sequence length="153" mass="16996">MKKTILTLTFSHFILPFNSYYAAVLTCPDASTLHWQDSAWQAPQGWSLINDPAFSPTIKFATVQYGAKYHKAGEAFNGSVQCYYELTSGSLLMLKLTSKLAFNLPPPGGSGWRMNIVYPPLNKNPGYLSGYCGSYNQTMAKSCILAKNREIYS</sequence>